<feature type="binding site" evidence="8">
    <location>
        <begin position="177"/>
        <end position="178"/>
    </location>
    <ligand>
        <name>ATP</name>
        <dbReference type="ChEBI" id="CHEBI:30616"/>
    </ligand>
</feature>
<dbReference type="EC" id="6.3.3.3" evidence="8"/>
<dbReference type="GO" id="GO:0009102">
    <property type="term" value="P:biotin biosynthetic process"/>
    <property type="evidence" value="ECO:0007669"/>
    <property type="project" value="UniProtKB-UniRule"/>
</dbReference>
<keyword evidence="6 8" id="KW-0067">ATP-binding</keyword>
<dbReference type="Pfam" id="PF13500">
    <property type="entry name" value="AAA_26"/>
    <property type="match status" value="1"/>
</dbReference>
<sequence length="223" mass="24079">MGVKRFFVTGTDTDAGKTVVSCALLQTAKSAGYCPVGYKPVASGCDMTAEGLRNEDALALQRNSVPNVSYDQVNPLSFAEATAPHIISEALNQPISFTVLSEGLRQLERHADWILVEGAGGWYTPLSASQTFADWVVAEQLPVILVVGMRLGCINHAMLTAEAVRACGLRLAGWIANDVVMPGKRHQAYLQALQQRLPASWLGELPHQPDPDSHDLSGFLRLP</sequence>
<dbReference type="InterPro" id="IPR027417">
    <property type="entry name" value="P-loop_NTPase"/>
</dbReference>
<dbReference type="PANTHER" id="PTHR43210:SF5">
    <property type="entry name" value="DETHIOBIOTIN SYNTHETASE"/>
    <property type="match status" value="1"/>
</dbReference>
<dbReference type="GO" id="GO:0042803">
    <property type="term" value="F:protein homodimerization activity"/>
    <property type="evidence" value="ECO:0007669"/>
    <property type="project" value="UniProtKB-ARBA"/>
</dbReference>
<dbReference type="AlphaFoldDB" id="A0A1I4UFK2"/>
<dbReference type="Proteomes" id="UP000242222">
    <property type="component" value="Unassembled WGS sequence"/>
</dbReference>
<dbReference type="Gene3D" id="3.40.50.300">
    <property type="entry name" value="P-loop containing nucleotide triphosphate hydrolases"/>
    <property type="match status" value="1"/>
</dbReference>
<dbReference type="HAMAP" id="MF_00336">
    <property type="entry name" value="BioD"/>
    <property type="match status" value="1"/>
</dbReference>
<protein>
    <recommendedName>
        <fullName evidence="8">ATP-dependent dethiobiotin synthetase BioD</fullName>
        <ecNumber evidence="8">6.3.3.3</ecNumber>
    </recommendedName>
    <alternativeName>
        <fullName evidence="8">DTB synthetase</fullName>
        <shortName evidence="8">DTBS</shortName>
    </alternativeName>
    <alternativeName>
        <fullName evidence="8">Dethiobiotin synthase</fullName>
    </alternativeName>
</protein>
<feature type="binding site" evidence="8">
    <location>
        <begin position="14"/>
        <end position="19"/>
    </location>
    <ligand>
        <name>ATP</name>
        <dbReference type="ChEBI" id="CHEBI:30616"/>
    </ligand>
</feature>
<feature type="binding site" evidence="8">
    <location>
        <position position="56"/>
    </location>
    <ligand>
        <name>Mg(2+)</name>
        <dbReference type="ChEBI" id="CHEBI:18420"/>
    </ligand>
</feature>
<comment type="pathway">
    <text evidence="8">Cofactor biosynthesis; biotin biosynthesis; biotin from 7,8-diaminononanoate: step 1/2.</text>
</comment>
<keyword evidence="5 8" id="KW-0093">Biotin biosynthesis</keyword>
<dbReference type="SUPFAM" id="SSF52540">
    <property type="entry name" value="P-loop containing nucleoside triphosphate hydrolases"/>
    <property type="match status" value="1"/>
</dbReference>
<gene>
    <name evidence="8" type="primary">bioD</name>
    <name evidence="9" type="ORF">SAMN05216516_101101</name>
</gene>
<evidence type="ECO:0000256" key="4">
    <source>
        <dbReference type="ARBA" id="ARBA00022741"/>
    </source>
</evidence>
<proteinExistence type="inferred from homology"/>
<dbReference type="FunFam" id="3.40.50.300:FF:000292">
    <property type="entry name" value="ATP-dependent dethiobiotin synthetase BioD"/>
    <property type="match status" value="1"/>
</dbReference>
<keyword evidence="2 8" id="KW-0436">Ligase</keyword>
<feature type="binding site" evidence="8">
    <location>
        <position position="18"/>
    </location>
    <ligand>
        <name>Mg(2+)</name>
        <dbReference type="ChEBI" id="CHEBI:18420"/>
    </ligand>
</feature>
<dbReference type="EMBL" id="FOVC01000001">
    <property type="protein sequence ID" value="SFM87784.1"/>
    <property type="molecule type" value="Genomic_DNA"/>
</dbReference>
<keyword evidence="3 8" id="KW-0479">Metal-binding</keyword>
<feature type="active site" evidence="8">
    <location>
        <position position="39"/>
    </location>
</feature>
<keyword evidence="7 8" id="KW-0460">Magnesium</keyword>
<dbReference type="RefSeq" id="WP_092873706.1">
    <property type="nucleotide sequence ID" value="NZ_FOVC01000001.1"/>
</dbReference>
<dbReference type="CDD" id="cd03109">
    <property type="entry name" value="DTBS"/>
    <property type="match status" value="1"/>
</dbReference>
<feature type="binding site" evidence="8">
    <location>
        <position position="56"/>
    </location>
    <ligand>
        <name>ATP</name>
        <dbReference type="ChEBI" id="CHEBI:30616"/>
    </ligand>
</feature>
<dbReference type="STRING" id="1367852.SAMN05216516_101101"/>
<comment type="cofactor">
    <cofactor evidence="8">
        <name>Mg(2+)</name>
        <dbReference type="ChEBI" id="CHEBI:18420"/>
    </cofactor>
</comment>
<organism evidence="9 10">
    <name type="scientific">Izhakiella capsodis</name>
    <dbReference type="NCBI Taxonomy" id="1367852"/>
    <lineage>
        <taxon>Bacteria</taxon>
        <taxon>Pseudomonadati</taxon>
        <taxon>Pseudomonadota</taxon>
        <taxon>Gammaproteobacteria</taxon>
        <taxon>Enterobacterales</taxon>
        <taxon>Erwiniaceae</taxon>
        <taxon>Izhakiella</taxon>
    </lineage>
</organism>
<comment type="similarity">
    <text evidence="8">Belongs to the dethiobiotin synthetase family.</text>
</comment>
<dbReference type="GO" id="GO:0005524">
    <property type="term" value="F:ATP binding"/>
    <property type="evidence" value="ECO:0007669"/>
    <property type="project" value="UniProtKB-UniRule"/>
</dbReference>
<feature type="binding site" evidence="8">
    <location>
        <begin position="117"/>
        <end position="120"/>
    </location>
    <ligand>
        <name>ATP</name>
        <dbReference type="ChEBI" id="CHEBI:30616"/>
    </ligand>
</feature>
<dbReference type="GO" id="GO:0004141">
    <property type="term" value="F:dethiobiotin synthase activity"/>
    <property type="evidence" value="ECO:0007669"/>
    <property type="project" value="UniProtKB-UniRule"/>
</dbReference>
<dbReference type="PANTHER" id="PTHR43210">
    <property type="entry name" value="DETHIOBIOTIN SYNTHETASE"/>
    <property type="match status" value="1"/>
</dbReference>
<evidence type="ECO:0000256" key="8">
    <source>
        <dbReference type="HAMAP-Rule" id="MF_00336"/>
    </source>
</evidence>
<dbReference type="GO" id="GO:0000287">
    <property type="term" value="F:magnesium ion binding"/>
    <property type="evidence" value="ECO:0007669"/>
    <property type="project" value="UniProtKB-UniRule"/>
</dbReference>
<evidence type="ECO:0000256" key="2">
    <source>
        <dbReference type="ARBA" id="ARBA00022598"/>
    </source>
</evidence>
<evidence type="ECO:0000256" key="7">
    <source>
        <dbReference type="ARBA" id="ARBA00022842"/>
    </source>
</evidence>
<comment type="caution">
    <text evidence="8">Lacks conserved residue(s) required for the propagation of feature annotation.</text>
</comment>
<evidence type="ECO:0000256" key="3">
    <source>
        <dbReference type="ARBA" id="ARBA00022723"/>
    </source>
</evidence>
<evidence type="ECO:0000256" key="6">
    <source>
        <dbReference type="ARBA" id="ARBA00022840"/>
    </source>
</evidence>
<comment type="subunit">
    <text evidence="8">Homodimer.</text>
</comment>
<dbReference type="OrthoDB" id="9802097at2"/>
<dbReference type="GO" id="GO:0005829">
    <property type="term" value="C:cytosol"/>
    <property type="evidence" value="ECO:0007669"/>
    <property type="project" value="TreeGrafter"/>
</dbReference>
<keyword evidence="4 8" id="KW-0547">Nucleotide-binding</keyword>
<keyword evidence="10" id="KW-1185">Reference proteome</keyword>
<feature type="binding site" evidence="8">
    <location>
        <position position="43"/>
    </location>
    <ligand>
        <name>substrate</name>
    </ligand>
</feature>
<evidence type="ECO:0000313" key="10">
    <source>
        <dbReference type="Proteomes" id="UP000242222"/>
    </source>
</evidence>
<evidence type="ECO:0000256" key="1">
    <source>
        <dbReference type="ARBA" id="ARBA00022490"/>
    </source>
</evidence>
<accession>A0A1I4UFK2</accession>
<evidence type="ECO:0000256" key="5">
    <source>
        <dbReference type="ARBA" id="ARBA00022756"/>
    </source>
</evidence>
<comment type="subcellular location">
    <subcellularLocation>
        <location evidence="8">Cytoplasm</location>
    </subcellularLocation>
</comment>
<keyword evidence="1 8" id="KW-0963">Cytoplasm</keyword>
<comment type="catalytic activity">
    <reaction evidence="8">
        <text>(7R,8S)-7,8-diammoniononanoate + CO2 + ATP = (4R,5S)-dethiobiotin + ADP + phosphate + 3 H(+)</text>
        <dbReference type="Rhea" id="RHEA:15805"/>
        <dbReference type="ChEBI" id="CHEBI:15378"/>
        <dbReference type="ChEBI" id="CHEBI:16526"/>
        <dbReference type="ChEBI" id="CHEBI:30616"/>
        <dbReference type="ChEBI" id="CHEBI:43474"/>
        <dbReference type="ChEBI" id="CHEBI:149469"/>
        <dbReference type="ChEBI" id="CHEBI:149473"/>
        <dbReference type="ChEBI" id="CHEBI:456216"/>
        <dbReference type="EC" id="6.3.3.3"/>
    </reaction>
</comment>
<dbReference type="InterPro" id="IPR004472">
    <property type="entry name" value="DTB_synth_BioD"/>
</dbReference>
<dbReference type="PIRSF" id="PIRSF006755">
    <property type="entry name" value="DTB_synth"/>
    <property type="match status" value="1"/>
</dbReference>
<dbReference type="NCBIfam" id="TIGR00347">
    <property type="entry name" value="bioD"/>
    <property type="match status" value="1"/>
</dbReference>
<comment type="function">
    <text evidence="8">Catalyzes a mechanistically unusual reaction, the ATP-dependent insertion of CO2 between the N7 and N8 nitrogen atoms of 7,8-diaminopelargonic acid (DAPA, also called 7,8-diammoniononanoate) to form a ureido ring.</text>
</comment>
<evidence type="ECO:0000313" key="9">
    <source>
        <dbReference type="EMBL" id="SFM87784.1"/>
    </source>
</evidence>
<feature type="binding site" evidence="8">
    <location>
        <position position="117"/>
    </location>
    <ligand>
        <name>Mg(2+)</name>
        <dbReference type="ChEBI" id="CHEBI:18420"/>
    </ligand>
</feature>
<name>A0A1I4UFK2_9GAMM</name>
<reference evidence="10" key="1">
    <citation type="submission" date="2016-10" db="EMBL/GenBank/DDBJ databases">
        <authorList>
            <person name="Varghese N."/>
            <person name="Submissions S."/>
        </authorList>
    </citation>
    <scope>NUCLEOTIDE SEQUENCE [LARGE SCALE GENOMIC DNA]</scope>
    <source>
        <strain evidence="10">N6PO6</strain>
    </source>
</reference>
<dbReference type="UniPathway" id="UPA00078">
    <property type="reaction ID" value="UER00161"/>
</dbReference>